<dbReference type="AlphaFoldDB" id="A0A5J5IVC1"/>
<dbReference type="InterPro" id="IPR009597">
    <property type="entry name" value="DUF1206"/>
</dbReference>
<feature type="transmembrane region" description="Helical" evidence="1">
    <location>
        <begin position="65"/>
        <end position="86"/>
    </location>
</feature>
<comment type="caution">
    <text evidence="3">The sequence shown here is derived from an EMBL/GenBank/DDBJ whole genome shotgun (WGS) entry which is preliminary data.</text>
</comment>
<feature type="domain" description="DUF1206" evidence="2">
    <location>
        <begin position="197"/>
        <end position="265"/>
    </location>
</feature>
<dbReference type="Pfam" id="PF06724">
    <property type="entry name" value="DUF1206"/>
    <property type="match status" value="3"/>
</dbReference>
<feature type="transmembrane region" description="Helical" evidence="1">
    <location>
        <begin position="238"/>
        <end position="261"/>
    </location>
</feature>
<sequence length="268" mass="26963">MGEPVHDAARALERQPAARALARGGYVANGLVHLLIGSLIVAVSFGGEQDADQTGAFRAVAEVPAGAVVLWAAAALLAALGLWHLAEGMLASRRRSGAAAWGLRLSEWGQAVVFLFFGGLAAAVALGARPQADETAQDASRGILSLPGGVFAIVLVGVGVAVAGVAFGVMGVRRSFENKMTLPDGAVGAVVAGLGTVGFFAKGVALASLGVVLVAAAARSRADEAGSLDAAIRMLLGLQFGPAIVITVGAGLIAYGVFTVLRARYARL</sequence>
<accession>A0A5J5IVC1</accession>
<protein>
    <submittedName>
        <fullName evidence="3">DUF1206 domain-containing protein</fullName>
    </submittedName>
</protein>
<keyword evidence="1" id="KW-0812">Transmembrane</keyword>
<dbReference type="RefSeq" id="WP_150418582.1">
    <property type="nucleotide sequence ID" value="NZ_VYRZ01000001.1"/>
</dbReference>
<evidence type="ECO:0000313" key="4">
    <source>
        <dbReference type="Proteomes" id="UP000327039"/>
    </source>
</evidence>
<evidence type="ECO:0000313" key="3">
    <source>
        <dbReference type="EMBL" id="KAA9089953.1"/>
    </source>
</evidence>
<evidence type="ECO:0000259" key="2">
    <source>
        <dbReference type="Pfam" id="PF06724"/>
    </source>
</evidence>
<proteinExistence type="predicted"/>
<dbReference type="OrthoDB" id="4989054at2"/>
<feature type="transmembrane region" description="Helical" evidence="1">
    <location>
        <begin position="24"/>
        <end position="45"/>
    </location>
</feature>
<reference evidence="4" key="1">
    <citation type="submission" date="2019-09" db="EMBL/GenBank/DDBJ databases">
        <title>Mumia zhuanghuii sp. nov. isolated from the intestinal contents of plateau pika (Ochotona curzoniae) in the Qinghai-Tibet plateau of China.</title>
        <authorList>
            <person name="Tian Z."/>
        </authorList>
    </citation>
    <scope>NUCLEOTIDE SEQUENCE [LARGE SCALE GENOMIC DNA]</scope>
    <source>
        <strain evidence="4">DSM 25564</strain>
    </source>
</reference>
<feature type="transmembrane region" description="Helical" evidence="1">
    <location>
        <begin position="148"/>
        <end position="173"/>
    </location>
</feature>
<feature type="transmembrane region" description="Helical" evidence="1">
    <location>
        <begin position="185"/>
        <end position="218"/>
    </location>
</feature>
<keyword evidence="1" id="KW-0472">Membrane</keyword>
<feature type="domain" description="DUF1206" evidence="2">
    <location>
        <begin position="25"/>
        <end position="89"/>
    </location>
</feature>
<feature type="transmembrane region" description="Helical" evidence="1">
    <location>
        <begin position="107"/>
        <end position="128"/>
    </location>
</feature>
<keyword evidence="1" id="KW-1133">Transmembrane helix</keyword>
<organism evidence="3 4">
    <name type="scientific">Microbacterium radiodurans</name>
    <dbReference type="NCBI Taxonomy" id="661398"/>
    <lineage>
        <taxon>Bacteria</taxon>
        <taxon>Bacillati</taxon>
        <taxon>Actinomycetota</taxon>
        <taxon>Actinomycetes</taxon>
        <taxon>Micrococcales</taxon>
        <taxon>Microbacteriaceae</taxon>
        <taxon>Microbacterium</taxon>
    </lineage>
</organism>
<name>A0A5J5IVC1_9MICO</name>
<dbReference type="Proteomes" id="UP000327039">
    <property type="component" value="Unassembled WGS sequence"/>
</dbReference>
<keyword evidence="4" id="KW-1185">Reference proteome</keyword>
<feature type="domain" description="DUF1206" evidence="2">
    <location>
        <begin position="109"/>
        <end position="174"/>
    </location>
</feature>
<dbReference type="EMBL" id="VYRZ01000001">
    <property type="protein sequence ID" value="KAA9089953.1"/>
    <property type="molecule type" value="Genomic_DNA"/>
</dbReference>
<evidence type="ECO:0000256" key="1">
    <source>
        <dbReference type="SAM" id="Phobius"/>
    </source>
</evidence>
<gene>
    <name evidence="3" type="ORF">F6B42_05825</name>
</gene>